<evidence type="ECO:0000256" key="2">
    <source>
        <dbReference type="ARBA" id="ARBA00022679"/>
    </source>
</evidence>
<dbReference type="SUPFAM" id="SSF52467">
    <property type="entry name" value="DHS-like NAD/FAD-binding domain"/>
    <property type="match status" value="1"/>
</dbReference>
<comment type="caution">
    <text evidence="4">Lacks conserved residue(s) required for the propagation of feature annotation.</text>
</comment>
<dbReference type="GO" id="GO:0070403">
    <property type="term" value="F:NAD+ binding"/>
    <property type="evidence" value="ECO:0007669"/>
    <property type="project" value="UniProtKB-UniRule"/>
</dbReference>
<dbReference type="InterPro" id="IPR029035">
    <property type="entry name" value="DHS-like_NAD/FAD-binding_dom"/>
</dbReference>
<dbReference type="AlphaFoldDB" id="A0A323UBG1"/>
<feature type="binding site" evidence="4">
    <location>
        <position position="109"/>
    </location>
    <ligand>
        <name>NAD(+)</name>
        <dbReference type="ChEBI" id="CHEBI:57540"/>
    </ligand>
</feature>
<feature type="binding site" evidence="4">
    <location>
        <position position="225"/>
    </location>
    <ligand>
        <name>NAD(+)</name>
        <dbReference type="ChEBI" id="CHEBI:57540"/>
    </ligand>
</feature>
<feature type="binding site" evidence="4">
    <location>
        <position position="108"/>
    </location>
    <ligand>
        <name>NAD(+)</name>
        <dbReference type="ChEBI" id="CHEBI:57540"/>
    </ligand>
</feature>
<keyword evidence="4 5" id="KW-0479">Metal-binding</keyword>
<feature type="binding site" evidence="4 5">
    <location>
        <position position="159"/>
    </location>
    <ligand>
        <name>Zn(2+)</name>
        <dbReference type="ChEBI" id="CHEBI:29105"/>
    </ligand>
</feature>
<comment type="similarity">
    <text evidence="4">Belongs to the sirtuin family. Class U subfamily.</text>
</comment>
<comment type="function">
    <text evidence="4">NAD-dependent protein deacetylase which modulates the activities of several enzymes which are inactive in their acetylated form.</text>
</comment>
<dbReference type="InterPro" id="IPR003000">
    <property type="entry name" value="Sirtuin"/>
</dbReference>
<sequence length="253" mass="27613">MIAPSLSSGVEQLGDMIANASSIVPFTGAGISTESGIPDFRSPGGLWSRNQPIPFDEFVARQDARDEAWRRRFAMEQTFSKARPGRGHRALASLYKAGKVPAIITQNIDNLHQASGFAEHDVVELHGNTTYARCISCGKRHELDWVHQWFQRTGHAPHCTACDEPVKTATVSFGQAMPQDAMRRATELAQHCDLFIAIGSSLVVWPAAGFPMLAKECGAKLVIINNEPTEQDEIADLVIHHDIGDTLGPFVGN</sequence>
<dbReference type="Gene3D" id="3.40.50.1220">
    <property type="entry name" value="TPP-binding domain"/>
    <property type="match status" value="1"/>
</dbReference>
<feature type="binding site" evidence="4">
    <location>
        <position position="33"/>
    </location>
    <ligand>
        <name>NAD(+)</name>
        <dbReference type="ChEBI" id="CHEBI:57540"/>
    </ligand>
</feature>
<evidence type="ECO:0000259" key="6">
    <source>
        <dbReference type="PROSITE" id="PS50305"/>
    </source>
</evidence>
<dbReference type="InterPro" id="IPR028628">
    <property type="entry name" value="Sirtuin_class_U"/>
</dbReference>
<evidence type="ECO:0000256" key="5">
    <source>
        <dbReference type="PROSITE-ProRule" id="PRU00236"/>
    </source>
</evidence>
<feature type="active site" description="Proton acceptor" evidence="4 5">
    <location>
        <position position="126"/>
    </location>
</feature>
<dbReference type="HAMAP" id="MF_01968">
    <property type="entry name" value="Sirtuin_ClassU"/>
    <property type="match status" value="1"/>
</dbReference>
<dbReference type="GO" id="GO:0005737">
    <property type="term" value="C:cytoplasm"/>
    <property type="evidence" value="ECO:0007669"/>
    <property type="project" value="UniProtKB-SubCell"/>
</dbReference>
<feature type="binding site" evidence="4">
    <location>
        <position position="242"/>
    </location>
    <ligand>
        <name>NAD(+)</name>
        <dbReference type="ChEBI" id="CHEBI:57540"/>
    </ligand>
</feature>
<protein>
    <recommendedName>
        <fullName evidence="4">NAD-dependent protein deacetylase</fullName>
        <ecNumber evidence="4">2.3.1.286</ecNumber>
    </recommendedName>
    <alternativeName>
        <fullName evidence="4">Regulatory protein SIR2 homolog</fullName>
    </alternativeName>
</protein>
<feature type="binding site" evidence="4">
    <location>
        <position position="106"/>
    </location>
    <ligand>
        <name>NAD(+)</name>
        <dbReference type="ChEBI" id="CHEBI:57540"/>
    </ligand>
</feature>
<proteinExistence type="inferred from homology"/>
<feature type="binding site" evidence="4">
    <location>
        <position position="200"/>
    </location>
    <ligand>
        <name>NAD(+)</name>
        <dbReference type="ChEBI" id="CHEBI:57540"/>
    </ligand>
</feature>
<gene>
    <name evidence="4" type="primary">cobB</name>
    <name evidence="7" type="ORF">DNX69_20155</name>
</gene>
<feature type="binding site" evidence="4">
    <location>
        <position position="201"/>
    </location>
    <ligand>
        <name>NAD(+)</name>
        <dbReference type="ChEBI" id="CHEBI:57540"/>
    </ligand>
</feature>
<evidence type="ECO:0000256" key="1">
    <source>
        <dbReference type="ARBA" id="ARBA00022490"/>
    </source>
</evidence>
<dbReference type="PROSITE" id="PS50305">
    <property type="entry name" value="SIRTUIN"/>
    <property type="match status" value="1"/>
</dbReference>
<dbReference type="GO" id="GO:0008270">
    <property type="term" value="F:zinc ion binding"/>
    <property type="evidence" value="ECO:0007669"/>
    <property type="project" value="UniProtKB-UniRule"/>
</dbReference>
<organism evidence="7 8">
    <name type="scientific">Rhodopseudomonas palustris</name>
    <dbReference type="NCBI Taxonomy" id="1076"/>
    <lineage>
        <taxon>Bacteria</taxon>
        <taxon>Pseudomonadati</taxon>
        <taxon>Pseudomonadota</taxon>
        <taxon>Alphaproteobacteria</taxon>
        <taxon>Hyphomicrobiales</taxon>
        <taxon>Nitrobacteraceae</taxon>
        <taxon>Rhodopseudomonas</taxon>
    </lineage>
</organism>
<evidence type="ECO:0000313" key="7">
    <source>
        <dbReference type="EMBL" id="PZA10134.1"/>
    </source>
</evidence>
<dbReference type="GO" id="GO:0017136">
    <property type="term" value="F:histone deacetylase activity, NAD-dependent"/>
    <property type="evidence" value="ECO:0007669"/>
    <property type="project" value="TreeGrafter"/>
</dbReference>
<evidence type="ECO:0000256" key="3">
    <source>
        <dbReference type="ARBA" id="ARBA00023027"/>
    </source>
</evidence>
<keyword evidence="1 4" id="KW-0963">Cytoplasm</keyword>
<feature type="binding site" evidence="4">
    <location>
        <position position="29"/>
    </location>
    <ligand>
        <name>NAD(+)</name>
        <dbReference type="ChEBI" id="CHEBI:57540"/>
    </ligand>
</feature>
<dbReference type="RefSeq" id="WP_110787788.1">
    <property type="nucleotide sequence ID" value="NZ_QKQS01000025.1"/>
</dbReference>
<feature type="binding site" evidence="4 5">
    <location>
        <position position="134"/>
    </location>
    <ligand>
        <name>Zn(2+)</name>
        <dbReference type="ChEBI" id="CHEBI:29105"/>
    </ligand>
</feature>
<feature type="binding site" evidence="4">
    <location>
        <position position="40"/>
    </location>
    <ligand>
        <name>NAD(+)</name>
        <dbReference type="ChEBI" id="CHEBI:57540"/>
    </ligand>
</feature>
<comment type="caution">
    <text evidence="7">The sequence shown here is derived from an EMBL/GenBank/DDBJ whole genome shotgun (WGS) entry which is preliminary data.</text>
</comment>
<evidence type="ECO:0000256" key="4">
    <source>
        <dbReference type="HAMAP-Rule" id="MF_01968"/>
    </source>
</evidence>
<dbReference type="EC" id="2.3.1.286" evidence="4"/>
<comment type="catalytic activity">
    <reaction evidence="4">
        <text>N(6)-acetyl-L-lysyl-[protein] + NAD(+) + H2O = 2''-O-acetyl-ADP-D-ribose + nicotinamide + L-lysyl-[protein]</text>
        <dbReference type="Rhea" id="RHEA:43636"/>
        <dbReference type="Rhea" id="RHEA-COMP:9752"/>
        <dbReference type="Rhea" id="RHEA-COMP:10731"/>
        <dbReference type="ChEBI" id="CHEBI:15377"/>
        <dbReference type="ChEBI" id="CHEBI:17154"/>
        <dbReference type="ChEBI" id="CHEBI:29969"/>
        <dbReference type="ChEBI" id="CHEBI:57540"/>
        <dbReference type="ChEBI" id="CHEBI:61930"/>
        <dbReference type="ChEBI" id="CHEBI:83767"/>
        <dbReference type="EC" id="2.3.1.286"/>
    </reaction>
</comment>
<dbReference type="PANTHER" id="PTHR11085:SF4">
    <property type="entry name" value="NAD-DEPENDENT PROTEIN DEACYLASE"/>
    <property type="match status" value="1"/>
</dbReference>
<reference evidence="7 8" key="1">
    <citation type="submission" date="2018-06" db="EMBL/GenBank/DDBJ databases">
        <title>Draft Whole-Genome Sequence of the purple photosynthetic bacterium Rhodospeudomonas palustris XCP.</title>
        <authorList>
            <person name="Rayyan A."/>
            <person name="Meyer T.E."/>
            <person name="Kyndt J.A."/>
        </authorList>
    </citation>
    <scope>NUCLEOTIDE SEQUENCE [LARGE SCALE GENOMIC DNA]</scope>
    <source>
        <strain evidence="7 8">XCP</strain>
    </source>
</reference>
<keyword evidence="3 4" id="KW-0520">NAD</keyword>
<feature type="binding site" evidence="4">
    <location>
        <position position="243"/>
    </location>
    <ligand>
        <name>NAD(+)</name>
        <dbReference type="ChEBI" id="CHEBI:57540"/>
    </ligand>
</feature>
<dbReference type="PANTHER" id="PTHR11085">
    <property type="entry name" value="NAD-DEPENDENT PROTEIN DEACYLASE SIRTUIN-5, MITOCHONDRIAL-RELATED"/>
    <property type="match status" value="1"/>
</dbReference>
<feature type="binding site" evidence="4 5">
    <location>
        <position position="162"/>
    </location>
    <ligand>
        <name>Zn(2+)</name>
        <dbReference type="ChEBI" id="CHEBI:29105"/>
    </ligand>
</feature>
<feature type="binding site" evidence="4">
    <location>
        <position position="126"/>
    </location>
    <ligand>
        <name>NAD(+)</name>
        <dbReference type="ChEBI" id="CHEBI:57540"/>
    </ligand>
</feature>
<comment type="cofactor">
    <cofactor evidence="4">
        <name>Zn(2+)</name>
        <dbReference type="ChEBI" id="CHEBI:29105"/>
    </cofactor>
    <text evidence="4">Binds 1 zinc ion per subunit.</text>
</comment>
<keyword evidence="2 4" id="KW-0808">Transferase</keyword>
<feature type="domain" description="Deacetylase sirtuin-type" evidence="6">
    <location>
        <begin position="3"/>
        <end position="253"/>
    </location>
</feature>
<dbReference type="Proteomes" id="UP000248134">
    <property type="component" value="Unassembled WGS sequence"/>
</dbReference>
<feature type="binding site" evidence="4">
    <location>
        <position position="40"/>
    </location>
    <ligand>
        <name>nicotinamide</name>
        <dbReference type="ChEBI" id="CHEBI:17154"/>
    </ligand>
</feature>
<name>A0A323UBG1_RHOPL</name>
<dbReference type="EMBL" id="QKQS01000025">
    <property type="protein sequence ID" value="PZA10134.1"/>
    <property type="molecule type" value="Genomic_DNA"/>
</dbReference>
<accession>A0A323UBG1</accession>
<keyword evidence="4 5" id="KW-0862">Zinc</keyword>
<evidence type="ECO:0000313" key="8">
    <source>
        <dbReference type="Proteomes" id="UP000248134"/>
    </source>
</evidence>
<feature type="binding site" evidence="4">
    <location>
        <position position="41"/>
    </location>
    <ligand>
        <name>NAD(+)</name>
        <dbReference type="ChEBI" id="CHEBI:57540"/>
    </ligand>
</feature>
<feature type="binding site" evidence="4">
    <location>
        <position position="108"/>
    </location>
    <ligand>
        <name>nicotinamide</name>
        <dbReference type="ChEBI" id="CHEBI:17154"/>
    </ligand>
</feature>
<comment type="subcellular location">
    <subcellularLocation>
        <location evidence="4">Cytoplasm</location>
    </subcellularLocation>
</comment>
<dbReference type="Pfam" id="PF02146">
    <property type="entry name" value="SIR2"/>
    <property type="match status" value="1"/>
</dbReference>
<feature type="binding site" evidence="4">
    <location>
        <position position="109"/>
    </location>
    <ligand>
        <name>nicotinamide</name>
        <dbReference type="ChEBI" id="CHEBI:17154"/>
    </ligand>
</feature>
<dbReference type="OrthoDB" id="9800582at2"/>
<dbReference type="InterPro" id="IPR050134">
    <property type="entry name" value="NAD-dep_sirtuin_deacylases"/>
</dbReference>
<dbReference type="Gene3D" id="2.20.28.200">
    <property type="match status" value="1"/>
</dbReference>
<feature type="binding site" evidence="4 5">
    <location>
        <position position="137"/>
    </location>
    <ligand>
        <name>Zn(2+)</name>
        <dbReference type="ChEBI" id="CHEBI:29105"/>
    </ligand>
</feature>
<dbReference type="InterPro" id="IPR026590">
    <property type="entry name" value="Ssirtuin_cat_dom"/>
</dbReference>